<feature type="domain" description="N-acetyltransferase" evidence="3">
    <location>
        <begin position="3"/>
        <end position="180"/>
    </location>
</feature>
<dbReference type="CDD" id="cd04301">
    <property type="entry name" value="NAT_SF"/>
    <property type="match status" value="1"/>
</dbReference>
<name>A0ABS1LP14_9MICO</name>
<keyword evidence="5" id="KW-1185">Reference proteome</keyword>
<dbReference type="EMBL" id="JABBYC010000035">
    <property type="protein sequence ID" value="MBL0887754.1"/>
    <property type="molecule type" value="Genomic_DNA"/>
</dbReference>
<protein>
    <submittedName>
        <fullName evidence="4">GNAT family N-acetyltransferase</fullName>
    </submittedName>
</protein>
<comment type="caution">
    <text evidence="4">The sequence shown here is derived from an EMBL/GenBank/DDBJ whole genome shotgun (WGS) entry which is preliminary data.</text>
</comment>
<accession>A0ABS1LP14</accession>
<reference evidence="4 5" key="1">
    <citation type="journal article" date="2021" name="Arch. Microbiol.">
        <title>Myceligenerans indicum sp. nov., an actinobacterium isolated from mangrove sediment of Sundarbans, India.</title>
        <authorList>
            <person name="Asha K."/>
            <person name="Bhadury P."/>
        </authorList>
    </citation>
    <scope>NUCLEOTIDE SEQUENCE [LARGE SCALE GENOMIC DNA]</scope>
    <source>
        <strain evidence="4 5">I2</strain>
    </source>
</reference>
<evidence type="ECO:0000313" key="5">
    <source>
        <dbReference type="Proteomes" id="UP000675409"/>
    </source>
</evidence>
<dbReference type="Proteomes" id="UP000675409">
    <property type="component" value="Unassembled WGS sequence"/>
</dbReference>
<evidence type="ECO:0000256" key="2">
    <source>
        <dbReference type="ARBA" id="ARBA00023315"/>
    </source>
</evidence>
<evidence type="ECO:0000313" key="4">
    <source>
        <dbReference type="EMBL" id="MBL0887754.1"/>
    </source>
</evidence>
<dbReference type="Gene3D" id="3.40.630.30">
    <property type="match status" value="1"/>
</dbReference>
<evidence type="ECO:0000256" key="1">
    <source>
        <dbReference type="ARBA" id="ARBA00022679"/>
    </source>
</evidence>
<organism evidence="4 5">
    <name type="scientific">Myceligenerans indicum</name>
    <dbReference type="NCBI Taxonomy" id="2593663"/>
    <lineage>
        <taxon>Bacteria</taxon>
        <taxon>Bacillati</taxon>
        <taxon>Actinomycetota</taxon>
        <taxon>Actinomycetes</taxon>
        <taxon>Micrococcales</taxon>
        <taxon>Promicromonosporaceae</taxon>
        <taxon>Myceligenerans</taxon>
    </lineage>
</organism>
<keyword evidence="1" id="KW-0808">Transferase</keyword>
<dbReference type="InterPro" id="IPR050832">
    <property type="entry name" value="Bact_Acetyltransf"/>
</dbReference>
<evidence type="ECO:0000259" key="3">
    <source>
        <dbReference type="PROSITE" id="PS51186"/>
    </source>
</evidence>
<dbReference type="SUPFAM" id="SSF55729">
    <property type="entry name" value="Acyl-CoA N-acyltransferases (Nat)"/>
    <property type="match status" value="1"/>
</dbReference>
<dbReference type="InterPro" id="IPR016181">
    <property type="entry name" value="Acyl_CoA_acyltransferase"/>
</dbReference>
<sequence length="180" mass="19991">MSYEIRPVRSTEWREIRDLRLLALQDELAPFAFLATYETESAHPDEFWIERARTSSLDAGPEAGARQFVAVSDDGTWVGTAVTLVERQGSTDFEDAVVEQDGAHVVGVFVHAAHRGGGLIDRLFDAALGWARERALDRARLYVHRDNPRAQAVYRRLGFAATGNSFTGAMGPELEMARTL</sequence>
<dbReference type="PANTHER" id="PTHR43877:SF1">
    <property type="entry name" value="ACETYLTRANSFERASE"/>
    <property type="match status" value="1"/>
</dbReference>
<dbReference type="PANTHER" id="PTHR43877">
    <property type="entry name" value="AMINOALKYLPHOSPHONATE N-ACETYLTRANSFERASE-RELATED-RELATED"/>
    <property type="match status" value="1"/>
</dbReference>
<proteinExistence type="predicted"/>
<dbReference type="RefSeq" id="WP_201849221.1">
    <property type="nucleotide sequence ID" value="NZ_JABBYC010000035.1"/>
</dbReference>
<dbReference type="Pfam" id="PF00583">
    <property type="entry name" value="Acetyltransf_1"/>
    <property type="match status" value="1"/>
</dbReference>
<dbReference type="PROSITE" id="PS51186">
    <property type="entry name" value="GNAT"/>
    <property type="match status" value="1"/>
</dbReference>
<keyword evidence="2" id="KW-0012">Acyltransferase</keyword>
<dbReference type="InterPro" id="IPR000182">
    <property type="entry name" value="GNAT_dom"/>
</dbReference>
<gene>
    <name evidence="4" type="ORF">HGK34_15955</name>
</gene>